<sequence>MQDKATSYGSRFLNEGIHTANKEFIMEKERNAIEDIANKGKSCKKYKESFKYVISYLTDIRDVLK</sequence>
<name>A0A3E2W0U2_CLOIN</name>
<comment type="caution">
    <text evidence="1">The sequence shown here is derived from an EMBL/GenBank/DDBJ whole genome shotgun (WGS) entry which is preliminary data.</text>
</comment>
<dbReference type="AlphaFoldDB" id="A0A3E2W0U2"/>
<proteinExistence type="predicted"/>
<organism evidence="1 2">
    <name type="scientific">Clostridium innocuum</name>
    <dbReference type="NCBI Taxonomy" id="1522"/>
    <lineage>
        <taxon>Bacteria</taxon>
        <taxon>Bacillati</taxon>
        <taxon>Bacillota</taxon>
        <taxon>Clostridia</taxon>
        <taxon>Eubacteriales</taxon>
        <taxon>Clostridiaceae</taxon>
        <taxon>Clostridium</taxon>
    </lineage>
</organism>
<dbReference type="Proteomes" id="UP000260025">
    <property type="component" value="Unassembled WGS sequence"/>
</dbReference>
<accession>A0A3E2W0U2</accession>
<dbReference type="EMBL" id="QVEV01000004">
    <property type="protein sequence ID" value="RGC17620.1"/>
    <property type="molecule type" value="Genomic_DNA"/>
</dbReference>
<evidence type="ECO:0000313" key="1">
    <source>
        <dbReference type="EMBL" id="RGC17620.1"/>
    </source>
</evidence>
<reference evidence="1 2" key="1">
    <citation type="submission" date="2018-08" db="EMBL/GenBank/DDBJ databases">
        <title>A genome reference for cultivated species of the human gut microbiota.</title>
        <authorList>
            <person name="Zou Y."/>
            <person name="Xue W."/>
            <person name="Luo G."/>
        </authorList>
    </citation>
    <scope>NUCLEOTIDE SEQUENCE [LARGE SCALE GENOMIC DNA]</scope>
    <source>
        <strain evidence="1 2">OF01-2LB</strain>
    </source>
</reference>
<gene>
    <name evidence="1" type="ORF">DXA38_04735</name>
</gene>
<evidence type="ECO:0000313" key="2">
    <source>
        <dbReference type="Proteomes" id="UP000260025"/>
    </source>
</evidence>
<protein>
    <submittedName>
        <fullName evidence="1">Uncharacterized protein</fullName>
    </submittedName>
</protein>